<dbReference type="InterPro" id="IPR036770">
    <property type="entry name" value="Ankyrin_rpt-contain_sf"/>
</dbReference>
<dbReference type="InterPro" id="IPR007111">
    <property type="entry name" value="NACHT_NTPase"/>
</dbReference>
<dbReference type="PROSITE" id="PS50088">
    <property type="entry name" value="ANK_REPEAT"/>
    <property type="match status" value="6"/>
</dbReference>
<name>A0A0F0I0G8_ASPPU</name>
<evidence type="ECO:0000256" key="2">
    <source>
        <dbReference type="PROSITE-ProRule" id="PRU00023"/>
    </source>
</evidence>
<dbReference type="STRING" id="1403190.A0A0F0I0G8"/>
<feature type="repeat" description="ANK" evidence="2">
    <location>
        <begin position="879"/>
        <end position="912"/>
    </location>
</feature>
<keyword evidence="2" id="KW-0040">ANK repeat</keyword>
<dbReference type="Pfam" id="PF24883">
    <property type="entry name" value="NPHP3_N"/>
    <property type="match status" value="1"/>
</dbReference>
<dbReference type="SUPFAM" id="SSF52540">
    <property type="entry name" value="P-loop containing nucleoside triphosphate hydrolases"/>
    <property type="match status" value="1"/>
</dbReference>
<evidence type="ECO:0000259" key="3">
    <source>
        <dbReference type="PROSITE" id="PS50837"/>
    </source>
</evidence>
<dbReference type="Pfam" id="PF12796">
    <property type="entry name" value="Ank_2"/>
    <property type="match status" value="5"/>
</dbReference>
<protein>
    <submittedName>
        <fullName evidence="4">ANK ankyrin repeat protein</fullName>
    </submittedName>
</protein>
<organism evidence="4 5">
    <name type="scientific">Aspergillus parasiticus (strain ATCC 56775 / NRRL 5862 / SRRC 143 / SU-1)</name>
    <dbReference type="NCBI Taxonomy" id="1403190"/>
    <lineage>
        <taxon>Eukaryota</taxon>
        <taxon>Fungi</taxon>
        <taxon>Dikarya</taxon>
        <taxon>Ascomycota</taxon>
        <taxon>Pezizomycotina</taxon>
        <taxon>Eurotiomycetes</taxon>
        <taxon>Eurotiomycetidae</taxon>
        <taxon>Eurotiales</taxon>
        <taxon>Aspergillaceae</taxon>
        <taxon>Aspergillus</taxon>
        <taxon>Aspergillus subgen. Circumdati</taxon>
    </lineage>
</organism>
<dbReference type="EMBL" id="JZEE01000689">
    <property type="protein sequence ID" value="KJK61225.1"/>
    <property type="molecule type" value="Genomic_DNA"/>
</dbReference>
<dbReference type="GO" id="GO:0003824">
    <property type="term" value="F:catalytic activity"/>
    <property type="evidence" value="ECO:0007669"/>
    <property type="project" value="InterPro"/>
</dbReference>
<dbReference type="PROSITE" id="PS50837">
    <property type="entry name" value="NACHT"/>
    <property type="match status" value="1"/>
</dbReference>
<dbReference type="InterPro" id="IPR002110">
    <property type="entry name" value="Ankyrin_rpt"/>
</dbReference>
<dbReference type="InterPro" id="IPR027417">
    <property type="entry name" value="P-loop_NTPase"/>
</dbReference>
<dbReference type="OrthoDB" id="1577640at2759"/>
<feature type="repeat" description="ANK" evidence="2">
    <location>
        <begin position="913"/>
        <end position="937"/>
    </location>
</feature>
<feature type="repeat" description="ANK" evidence="2">
    <location>
        <begin position="1015"/>
        <end position="1039"/>
    </location>
</feature>
<dbReference type="Pfam" id="PF22939">
    <property type="entry name" value="WHD_GPIID"/>
    <property type="match status" value="1"/>
</dbReference>
<accession>A0A0F0I0G8</accession>
<gene>
    <name evidence="4" type="ORF">P875_00042554</name>
</gene>
<dbReference type="SUPFAM" id="SSF53167">
    <property type="entry name" value="Purine and uridine phosphorylases"/>
    <property type="match status" value="1"/>
</dbReference>
<evidence type="ECO:0000256" key="1">
    <source>
        <dbReference type="ARBA" id="ARBA00022737"/>
    </source>
</evidence>
<dbReference type="SMART" id="SM00248">
    <property type="entry name" value="ANK"/>
    <property type="match status" value="12"/>
</dbReference>
<dbReference type="Gene3D" id="1.25.40.20">
    <property type="entry name" value="Ankyrin repeat-containing domain"/>
    <property type="match status" value="4"/>
</dbReference>
<feature type="repeat" description="ANK" evidence="2">
    <location>
        <begin position="947"/>
        <end position="968"/>
    </location>
</feature>
<dbReference type="Gene3D" id="3.40.50.1580">
    <property type="entry name" value="Nucleoside phosphorylase domain"/>
    <property type="match status" value="1"/>
</dbReference>
<dbReference type="Proteomes" id="UP000033540">
    <property type="component" value="Unassembled WGS sequence"/>
</dbReference>
<comment type="caution">
    <text evidence="4">The sequence shown here is derived from an EMBL/GenBank/DDBJ whole genome shotgun (WGS) entry which is preliminary data.</text>
</comment>
<dbReference type="Gene3D" id="3.40.50.300">
    <property type="entry name" value="P-loop containing nucleotide triphosphate hydrolases"/>
    <property type="match status" value="1"/>
</dbReference>
<dbReference type="InterPro" id="IPR053137">
    <property type="entry name" value="NLR-like"/>
</dbReference>
<dbReference type="PANTHER" id="PTHR46082:SF11">
    <property type="entry name" value="AAA+ ATPASE DOMAIN-CONTAINING PROTEIN-RELATED"/>
    <property type="match status" value="1"/>
</dbReference>
<dbReference type="PANTHER" id="PTHR46082">
    <property type="entry name" value="ATP/GTP-BINDING PROTEIN-RELATED"/>
    <property type="match status" value="1"/>
</dbReference>
<proteinExistence type="predicted"/>
<dbReference type="InterPro" id="IPR054471">
    <property type="entry name" value="GPIID_WHD"/>
</dbReference>
<evidence type="ECO:0000313" key="4">
    <source>
        <dbReference type="EMBL" id="KJK61225.1"/>
    </source>
</evidence>
<feature type="domain" description="NACHT" evidence="3">
    <location>
        <begin position="412"/>
        <end position="549"/>
    </location>
</feature>
<dbReference type="GO" id="GO:0009116">
    <property type="term" value="P:nucleoside metabolic process"/>
    <property type="evidence" value="ECO:0007669"/>
    <property type="project" value="InterPro"/>
</dbReference>
<dbReference type="SUPFAM" id="SSF48403">
    <property type="entry name" value="Ankyrin repeat"/>
    <property type="match status" value="2"/>
</dbReference>
<feature type="repeat" description="ANK" evidence="2">
    <location>
        <begin position="981"/>
        <end position="1005"/>
    </location>
</feature>
<sequence>MSKDTTSESLTQNDYLVGWICALPLEAAAATALLDEEHPPLDQDPGDMNAYTLGRIGRHNIVIGCLPLGTIGESPATAVAKDMLRSFPNIKIGFMVGIGGGAPGPASEKPEDDIRLGDIVVSKPGPGHGGVIQYDYGKTLSEGEFIDIGYLNRPPNVILTALTKLISRNELEGSSVPRQVTDMGKKYPRKCQEWKYQGVENDQLFVESFRHPDIDRSCKDIHCAESEDRLVSRKPRCSTAPVVHCGLIASGNQVMRDAVAREKLRKKHGVLCFEMEAAGLSNNFPCLVVRGICDYSDSHKDKRWQPYAAAVSAAFTKELLQLIPVVQLERAHRVSFMIGKMEKELTKLNDHIKPLLQTQEREERRRVLNWLAPSYYESQQADAQRNLDHDSFKTFFENGKFKAWSEGSKDVETLFCPGLPGSGKTTLASIVINKLRKAQEKQNSVVAFLYFNYNLQAEQTLIHVLRTILRQLIDTLPSIPSEVTELYCANQFPSLRETFMILSGVLQNYDKMYVVFDALDECLPEYLAGFVEAVKNLQRMGARLMLTSRYTNIIEREFRDMKKCSFLDIRAVNEDMETYITRNFDFSAFYKIPDELPQIARFKQVVIASARGMFILVRLFVNILKNKCTKGEIQEELENIEHGRTRDPIHEAYKKTSFMIERSDHSEWAYRIISWVFYARRPLSVNELTEVLAAQTQRDNNCLDMNYAPPDIHIIISYCSGLIVASSNTEKIEFVHLTAYQYFEENHHDHPWIAKSLKEISLACLRYLSFGQFSAREKHTSFLDYAVHFWAEHTGPVQADWEVRQTAKRFLKNPTLTSSADQMFPANEHTYISLSLLMDGSQESGATGLHLVARFGLVTQLRDLLEEIPVSEINSRDPYGQTPLVLAVRHGHWDIINIILDNSNVDPNLTDDDGRSPLSIASQLGYASVVEKLLSTGETDLNLPASDGWSPLMYASRGNHTEVIKLLLADKKTHTNFTSPDGQTALKLAVEMGFTDVVRLLLESGRVEINPSDLTSRDPFMIALENGNTDVIRLLLENGYSNAIETMMLPSPAGPLPTLGLGHRPSGLLTYNESPETRRIFWMAVEKGLVDVVLLLLRTGKANPNLTDSSNKSALMLAVENKHKEVVEALLCVGSACTDAKAKNGDTALFLAVVRRDMDITRILLEIGMANPDLGCDSPFKYPLPYAVENNYQDIVQILLNTGKADPNLGLQAAISNKQIAMIHSFLDIAGVDPNTQDRVNGQTALMTAIREQDLQLVQALLENKMVDVNAQNWEGETALMRAVTMYDLEVVKLLVEEYGADLSIRSRYGATALDWAEKYRWTVDEVMRLLSPKKARNV</sequence>
<dbReference type="InterPro" id="IPR056884">
    <property type="entry name" value="NPHP3-like_N"/>
</dbReference>
<keyword evidence="1" id="KW-0677">Repeat</keyword>
<dbReference type="InterPro" id="IPR035994">
    <property type="entry name" value="Nucleoside_phosphorylase_sf"/>
</dbReference>
<dbReference type="PROSITE" id="PS50297">
    <property type="entry name" value="ANK_REP_REGION"/>
    <property type="match status" value="6"/>
</dbReference>
<reference evidence="4 5" key="1">
    <citation type="submission" date="2015-02" db="EMBL/GenBank/DDBJ databases">
        <title>Draft genome sequence of Aspergillus parasiticus SU-1.</title>
        <authorList>
            <person name="Yu J."/>
            <person name="Fedorova N."/>
            <person name="Yin Y."/>
            <person name="Losada L."/>
            <person name="Zafar N."/>
            <person name="Taujale R."/>
            <person name="Ehrlich K.C."/>
            <person name="Bhatnagar D."/>
            <person name="Cleveland T.E."/>
            <person name="Bennett J.W."/>
            <person name="Nierman W.C."/>
        </authorList>
    </citation>
    <scope>NUCLEOTIDE SEQUENCE [LARGE SCALE GENOMIC DNA]</scope>
    <source>
        <strain evidence="5">ATCC 56775 / NRRL 5862 / SRRC 143 / SU-1</strain>
    </source>
</reference>
<evidence type="ECO:0000313" key="5">
    <source>
        <dbReference type="Proteomes" id="UP000033540"/>
    </source>
</evidence>
<feature type="repeat" description="ANK" evidence="2">
    <location>
        <begin position="1144"/>
        <end position="1168"/>
    </location>
</feature>